<reference evidence="1 2" key="1">
    <citation type="journal article" date="2006" name="Proc. Natl. Acad. Sci. U.S.A.">
        <title>Genomic analysis of the uncultivated marine crenarchaeote Cenarchaeum symbiosum.</title>
        <authorList>
            <person name="Hallam S.J."/>
            <person name="Konstantinidis K.T."/>
            <person name="Putnam N."/>
            <person name="Schleper C."/>
            <person name="Watanabe Y."/>
            <person name="Sugahara J."/>
            <person name="Preston C."/>
            <person name="de la Torre J."/>
            <person name="Richardson P.M."/>
            <person name="DeLong E.F."/>
        </authorList>
    </citation>
    <scope>NUCLEOTIDE SEQUENCE [LARGE SCALE GENOMIC DNA]</scope>
    <source>
        <strain evidence="2">A</strain>
    </source>
</reference>
<protein>
    <submittedName>
        <fullName evidence="1">Transcriptional regulator</fullName>
    </submittedName>
</protein>
<dbReference type="InterPro" id="IPR036390">
    <property type="entry name" value="WH_DNA-bd_sf"/>
</dbReference>
<name>A0RYL6_CENSY</name>
<dbReference type="Proteomes" id="UP000000758">
    <property type="component" value="Chromosome"/>
</dbReference>
<evidence type="ECO:0000313" key="2">
    <source>
        <dbReference type="Proteomes" id="UP000000758"/>
    </source>
</evidence>
<accession>A0RYL6</accession>
<organism evidence="1 2">
    <name type="scientific">Cenarchaeum symbiosum (strain A)</name>
    <dbReference type="NCBI Taxonomy" id="414004"/>
    <lineage>
        <taxon>Archaea</taxon>
        <taxon>Nitrososphaerota</taxon>
        <taxon>Candidatus Cenarchaeales</taxon>
        <taxon>Candidatus Cenarchaeaceae</taxon>
        <taxon>Candidatus Cenarchaeum</taxon>
    </lineage>
</organism>
<gene>
    <name evidence="1" type="ordered locus">CENSYa_1823</name>
</gene>
<dbReference type="EnsemblBacteria" id="ABK78433">
    <property type="protein sequence ID" value="ABK78433"/>
    <property type="gene ID" value="CENSYa_1823"/>
</dbReference>
<proteinExistence type="predicted"/>
<dbReference type="PATRIC" id="fig|414004.10.peg.1665"/>
<dbReference type="AlphaFoldDB" id="A0RYL6"/>
<dbReference type="SUPFAM" id="SSF46785">
    <property type="entry name" value="Winged helix' DNA-binding domain"/>
    <property type="match status" value="1"/>
</dbReference>
<dbReference type="EMBL" id="DP000238">
    <property type="protein sequence ID" value="ABK78433.1"/>
    <property type="molecule type" value="Genomic_DNA"/>
</dbReference>
<evidence type="ECO:0000313" key="1">
    <source>
        <dbReference type="EMBL" id="ABK78433.1"/>
    </source>
</evidence>
<dbReference type="InterPro" id="IPR036388">
    <property type="entry name" value="WH-like_DNA-bd_sf"/>
</dbReference>
<dbReference type="KEGG" id="csy:CENSYa_1823"/>
<keyword evidence="2" id="KW-1185">Reference proteome</keyword>
<dbReference type="CDD" id="cd00090">
    <property type="entry name" value="HTH_ARSR"/>
    <property type="match status" value="1"/>
</dbReference>
<sequence>MQALDAGRRLGGETKDAVLGVLADRYCRAILECTMYRPRSAAEICSESGVPISTVYRRLQALHEAKLIGITGTISDDGKKYLLYRSKMRSAACTFNGGCVEIQVVPNKPWQPAGNHA</sequence>
<dbReference type="Gene3D" id="1.10.10.10">
    <property type="entry name" value="Winged helix-like DNA-binding domain superfamily/Winged helix DNA-binding domain"/>
    <property type="match status" value="1"/>
</dbReference>
<dbReference type="HOGENOM" id="CLU_124803_5_2_2"/>
<dbReference type="InterPro" id="IPR011991">
    <property type="entry name" value="ArsR-like_HTH"/>
</dbReference>
<dbReference type="Pfam" id="PF12840">
    <property type="entry name" value="HTH_20"/>
    <property type="match status" value="1"/>
</dbReference>
<dbReference type="STRING" id="414004.CENSYa_1823"/>